<sequence length="99" mass="10971">MQTDSNRLMTALEHKMLLENFSISATRIEEQLKYIVCGQSTSGELEVLLGPYENCESLGDLRLLRWVFVYTEGALGLSDPQVLTVAIDAKGCVTDFALV</sequence>
<name>A0A379KNU1_PSEPU</name>
<proteinExistence type="predicted"/>
<accession>A0A379KNU1</accession>
<reference evidence="1 2" key="1">
    <citation type="submission" date="2018-06" db="EMBL/GenBank/DDBJ databases">
        <authorList>
            <consortium name="Pathogen Informatics"/>
            <person name="Doyle S."/>
        </authorList>
    </citation>
    <scope>NUCLEOTIDE SEQUENCE [LARGE SCALE GENOMIC DNA]</scope>
    <source>
        <strain evidence="1 2">NCTC7914</strain>
    </source>
</reference>
<evidence type="ECO:0000313" key="1">
    <source>
        <dbReference type="EMBL" id="SUD69125.1"/>
    </source>
</evidence>
<dbReference type="Proteomes" id="UP000254602">
    <property type="component" value="Unassembled WGS sequence"/>
</dbReference>
<gene>
    <name evidence="1" type="ORF">NCTC7914_03264</name>
</gene>
<dbReference type="AlphaFoldDB" id="A0A379KNU1"/>
<evidence type="ECO:0000313" key="2">
    <source>
        <dbReference type="Proteomes" id="UP000254602"/>
    </source>
</evidence>
<dbReference type="EMBL" id="UGUY01000001">
    <property type="protein sequence ID" value="SUD69125.1"/>
    <property type="molecule type" value="Genomic_DNA"/>
</dbReference>
<protein>
    <submittedName>
        <fullName evidence="1">Uncharacterized protein</fullName>
    </submittedName>
</protein>
<organism evidence="1 2">
    <name type="scientific">Pseudomonas putida</name>
    <name type="common">Arthrobacter siderocapsulatus</name>
    <dbReference type="NCBI Taxonomy" id="303"/>
    <lineage>
        <taxon>Bacteria</taxon>
        <taxon>Pseudomonadati</taxon>
        <taxon>Pseudomonadota</taxon>
        <taxon>Gammaproteobacteria</taxon>
        <taxon>Pseudomonadales</taxon>
        <taxon>Pseudomonadaceae</taxon>
        <taxon>Pseudomonas</taxon>
    </lineage>
</organism>
<dbReference type="RefSeq" id="WP_046785725.1">
    <property type="nucleotide sequence ID" value="NZ_UGUY01000001.1"/>
</dbReference>